<evidence type="ECO:0000313" key="1">
    <source>
        <dbReference type="EnsemblMetazoa" id="AALB005198-PA"/>
    </source>
</evidence>
<dbReference type="OrthoDB" id="8192785at2759"/>
<reference evidence="1" key="2">
    <citation type="submission" date="2022-08" db="UniProtKB">
        <authorList>
            <consortium name="EnsemblMetazoa"/>
        </authorList>
    </citation>
    <scope>IDENTIFICATION</scope>
    <source>
        <strain evidence="1">STECLA/ALBI9_A</strain>
    </source>
</reference>
<dbReference type="PANTHER" id="PTHR37685:SF1">
    <property type="entry name" value="GEO11136P1-RELATED"/>
    <property type="match status" value="1"/>
</dbReference>
<dbReference type="PANTHER" id="PTHR37685">
    <property type="entry name" value="GEO11136P1-RELATED"/>
    <property type="match status" value="1"/>
</dbReference>
<evidence type="ECO:0000313" key="2">
    <source>
        <dbReference type="Proteomes" id="UP000069272"/>
    </source>
</evidence>
<dbReference type="RefSeq" id="XP_035794288.1">
    <property type="nucleotide sequence ID" value="XM_035938395.1"/>
</dbReference>
<accession>A0A182FFA6</accession>
<dbReference type="VEuPathDB" id="VectorBase:AALB20_028400"/>
<evidence type="ECO:0008006" key="3">
    <source>
        <dbReference type="Google" id="ProtNLM"/>
    </source>
</evidence>
<organism evidence="1 2">
    <name type="scientific">Anopheles albimanus</name>
    <name type="common">New world malaria mosquito</name>
    <dbReference type="NCBI Taxonomy" id="7167"/>
    <lineage>
        <taxon>Eukaryota</taxon>
        <taxon>Metazoa</taxon>
        <taxon>Ecdysozoa</taxon>
        <taxon>Arthropoda</taxon>
        <taxon>Hexapoda</taxon>
        <taxon>Insecta</taxon>
        <taxon>Pterygota</taxon>
        <taxon>Neoptera</taxon>
        <taxon>Endopterygota</taxon>
        <taxon>Diptera</taxon>
        <taxon>Nematocera</taxon>
        <taxon>Culicoidea</taxon>
        <taxon>Culicidae</taxon>
        <taxon>Anophelinae</taxon>
        <taxon>Anopheles</taxon>
    </lineage>
</organism>
<dbReference type="Pfam" id="PF15868">
    <property type="entry name" value="MBF2"/>
    <property type="match status" value="1"/>
</dbReference>
<keyword evidence="2" id="KW-1185">Reference proteome</keyword>
<dbReference type="VEuPathDB" id="VectorBase:AALB005198"/>
<dbReference type="InterPro" id="IPR031734">
    <property type="entry name" value="MBF2"/>
</dbReference>
<dbReference type="EnsemblMetazoa" id="AALB005198-RA">
    <property type="protein sequence ID" value="AALB005198-PA"/>
    <property type="gene ID" value="AALB005198"/>
</dbReference>
<reference evidence="1 2" key="1">
    <citation type="journal article" date="2017" name="G3 (Bethesda)">
        <title>The Physical Genome Mapping of Anopheles albimanus Corrected Scaffold Misassemblies and Identified Interarm Rearrangements in Genus Anopheles.</title>
        <authorList>
            <person name="Artemov G.N."/>
            <person name="Peery A.N."/>
            <person name="Jiang X."/>
            <person name="Tu Z."/>
            <person name="Stegniy V.N."/>
            <person name="Sharakhova M.V."/>
            <person name="Sharakhov I.V."/>
        </authorList>
    </citation>
    <scope>NUCLEOTIDE SEQUENCE [LARGE SCALE GENOMIC DNA]</scope>
    <source>
        <strain evidence="1 2">ALBI9_A</strain>
    </source>
</reference>
<protein>
    <recommendedName>
        <fullName evidence="3">Salivary secreted peptide</fullName>
    </recommendedName>
</protein>
<dbReference type="AlphaFoldDB" id="A0A182FFA6"/>
<sequence length="119" mass="13121">MKPIVSCLVIFLSLSVVLIYGESRQWGRRVAGDRQLDYAVLVNNSLPVPQKSSIYRYLPAPGAYRPPNITAIYARDNVPAGRGGYAAIVSGGINQANVTVKLTSQPYQRFNFTIEIYGK</sequence>
<name>A0A182FFA6_ANOAL</name>
<dbReference type="KEGG" id="aali:118467654"/>
<dbReference type="GeneID" id="118467654"/>
<dbReference type="Proteomes" id="UP000069272">
    <property type="component" value="Chromosome 3L"/>
</dbReference>
<proteinExistence type="predicted"/>